<sequence length="369" mass="41290">MNPVEPTQPGQNDVGENPPLVWLVTGYRAGERNQVIALGEALGWPFELKTLSYRSSEFRTSLFRGSDLRGIRLKKSSPLVPPWPDLVISAGMRNEPVCRWIRAQQGGSTRIVHIGRPWARPDNFDLVVTTPQYRLANHANVLQNVLTLHRVTPDRLEQEAARWEPQFAHLPGPRTAVILGGDSGPYTLGPQNARTIVRQAEAHVRKNGGSLLVSTSARTRSSVIDIFEREISLPHVVYRWRPDDSENPYFGMLALCDDLIVTADSISMLSEACATGKPVWMAPLGGQGYPMRADQEIPVDFRFSALMYSGMMRWGHPRLSRDIRLVYQRLLEQGRVAWLGEPAASSTAQSNDLVHAVERVRALFQGTRE</sequence>
<gene>
    <name evidence="1" type="ORF">MNBD_GAMMA15-2460</name>
</gene>
<protein>
    <submittedName>
        <fullName evidence="1">DUF1022 domain-containing protein</fullName>
    </submittedName>
</protein>
<dbReference type="PANTHER" id="PTHR33986:SF15">
    <property type="entry name" value="MITOCHONDRIAL FISSION PROTEIN ELM1"/>
    <property type="match status" value="1"/>
</dbReference>
<accession>A0A3B0YB09</accession>
<evidence type="ECO:0000313" key="1">
    <source>
        <dbReference type="EMBL" id="VAW72502.1"/>
    </source>
</evidence>
<dbReference type="AlphaFoldDB" id="A0A3B0YB09"/>
<dbReference type="InterPro" id="IPR009367">
    <property type="entry name" value="Elm1-like"/>
</dbReference>
<dbReference type="Pfam" id="PF06258">
    <property type="entry name" value="Mito_fiss_Elm1"/>
    <property type="match status" value="1"/>
</dbReference>
<dbReference type="PANTHER" id="PTHR33986">
    <property type="entry name" value="OS02G0535700 PROTEIN"/>
    <property type="match status" value="1"/>
</dbReference>
<dbReference type="EMBL" id="UOFN01000001">
    <property type="protein sequence ID" value="VAW72502.1"/>
    <property type="molecule type" value="Genomic_DNA"/>
</dbReference>
<organism evidence="1">
    <name type="scientific">hydrothermal vent metagenome</name>
    <dbReference type="NCBI Taxonomy" id="652676"/>
    <lineage>
        <taxon>unclassified sequences</taxon>
        <taxon>metagenomes</taxon>
        <taxon>ecological metagenomes</taxon>
    </lineage>
</organism>
<name>A0A3B0YB09_9ZZZZ</name>
<proteinExistence type="predicted"/>
<reference evidence="1" key="1">
    <citation type="submission" date="2018-06" db="EMBL/GenBank/DDBJ databases">
        <authorList>
            <person name="Zhirakovskaya E."/>
        </authorList>
    </citation>
    <scope>NUCLEOTIDE SEQUENCE</scope>
</reference>